<evidence type="ECO:0000313" key="4">
    <source>
        <dbReference type="Proteomes" id="UP001523230"/>
    </source>
</evidence>
<feature type="region of interest" description="Disordered" evidence="1">
    <location>
        <begin position="64"/>
        <end position="89"/>
    </location>
</feature>
<reference evidence="3 4" key="1">
    <citation type="submission" date="2018-05" db="EMBL/GenBank/DDBJ databases">
        <title>Isolation and characterization of genus Methanoculleus species and their viruses from deep sea marine sediment offshore southwestern Taiwan.</title>
        <authorList>
            <person name="Wei W.-H."/>
            <person name="Chen W.-C."/>
            <person name="Lai M.-C."/>
            <person name="Chen S.-C."/>
        </authorList>
    </citation>
    <scope>NUCLEOTIDE SEQUENCE [LARGE SCALE GENOMIC DNA]</scope>
    <source>
        <strain evidence="3 4">CWC-02</strain>
    </source>
</reference>
<evidence type="ECO:0000313" key="3">
    <source>
        <dbReference type="EMBL" id="MCM2466817.1"/>
    </source>
</evidence>
<dbReference type="AlphaFoldDB" id="A0ABD4THD8"/>
<comment type="caution">
    <text evidence="3">The sequence shown here is derived from an EMBL/GenBank/DDBJ whole genome shotgun (WGS) entry which is preliminary data.</text>
</comment>
<name>A0ABD4THD8_9EURY</name>
<dbReference type="EMBL" id="QFDM01000003">
    <property type="protein sequence ID" value="MCM2466817.1"/>
    <property type="molecule type" value="Genomic_DNA"/>
</dbReference>
<evidence type="ECO:0000256" key="2">
    <source>
        <dbReference type="SAM" id="Phobius"/>
    </source>
</evidence>
<gene>
    <name evidence="3" type="ORF">DIC75_10980</name>
</gene>
<keyword evidence="4" id="KW-1185">Reference proteome</keyword>
<keyword evidence="2" id="KW-0472">Membrane</keyword>
<organism evidence="3 4">
    <name type="scientific">Methanoculleus oceani</name>
    <dbReference type="NCBI Taxonomy" id="2184756"/>
    <lineage>
        <taxon>Archaea</taxon>
        <taxon>Methanobacteriati</taxon>
        <taxon>Methanobacteriota</taxon>
        <taxon>Stenosarchaea group</taxon>
        <taxon>Methanomicrobia</taxon>
        <taxon>Methanomicrobiales</taxon>
        <taxon>Methanomicrobiaceae</taxon>
        <taxon>Methanoculleus</taxon>
    </lineage>
</organism>
<feature type="compositionally biased region" description="Basic and acidic residues" evidence="1">
    <location>
        <begin position="77"/>
        <end position="86"/>
    </location>
</feature>
<proteinExistence type="predicted"/>
<keyword evidence="2" id="KW-1133">Transmembrane helix</keyword>
<sequence length="378" mass="40512">MRDNLRRPLLFLITVGTGSLIILVDAPLEVIVAGTVLAGFLALVVTGALDVAELKPSRLRSALAERKEKKKQQAASETKKPEKTAEKPALVRKRPFAGIDLSGMLRTFAASVRETIAHASAPEGEKKNQFAELDAMLDQAVEGTVPEPSITPVPPKAGRGAADPLASLADLDLDALEGIDLDGEGSGPGTRFESEQISLLSGEDADAISEILKTHQSDLDDLELTSDMDLAGDTGESGAALPPIGAEIPELPGDDGMPDMSALNEELSALDDLDLDEIKDEITIEGEEEEEVDEEEPVRDEGILEELEGETKEDFDMVSFASGGAVDDDLITELKSDTKKKKFVEDISLVRDLKGEKYQAKDLVVELEDVLAAMKAQR</sequence>
<keyword evidence="2" id="KW-0812">Transmembrane</keyword>
<feature type="transmembrane region" description="Helical" evidence="2">
    <location>
        <begin position="30"/>
        <end position="52"/>
    </location>
</feature>
<dbReference type="Proteomes" id="UP001523230">
    <property type="component" value="Unassembled WGS sequence"/>
</dbReference>
<protein>
    <submittedName>
        <fullName evidence="3">Uncharacterized protein</fullName>
    </submittedName>
</protein>
<evidence type="ECO:0000256" key="1">
    <source>
        <dbReference type="SAM" id="MobiDB-lite"/>
    </source>
</evidence>
<feature type="transmembrane region" description="Helical" evidence="2">
    <location>
        <begin position="7"/>
        <end position="24"/>
    </location>
</feature>
<dbReference type="RefSeq" id="WP_250988086.1">
    <property type="nucleotide sequence ID" value="NZ_QFDM01000003.1"/>
</dbReference>
<accession>A0ABD4THD8</accession>